<sequence>MSHKWRFYSIPLQIDYLENYMEFTMHMPVIKCSIDQLASLACQLEKNQMLNIKPLTLKQQVQQQVHQNELQRKKTKNNHRKQEPQTQQSRRIWRNPDTQSTKQQDLIEFLKNNQKLITK</sequence>
<dbReference type="AlphaFoldDB" id="V6LSP4"/>
<reference evidence="3" key="2">
    <citation type="submission" date="2020-12" db="EMBL/GenBank/DDBJ databases">
        <title>New Spironucleus salmonicida genome in near-complete chromosomes.</title>
        <authorList>
            <person name="Xu F."/>
            <person name="Kurt Z."/>
            <person name="Jimenez-Gonzalez A."/>
            <person name="Astvaldsson A."/>
            <person name="Andersson J.O."/>
            <person name="Svard S.G."/>
        </authorList>
    </citation>
    <scope>NUCLEOTIDE SEQUENCE</scope>
    <source>
        <strain evidence="3">ATCC 50377</strain>
    </source>
</reference>
<feature type="region of interest" description="Disordered" evidence="1">
    <location>
        <begin position="63"/>
        <end position="105"/>
    </location>
</feature>
<dbReference type="EMBL" id="KI546046">
    <property type="protein sequence ID" value="EST47268.1"/>
    <property type="molecule type" value="Genomic_DNA"/>
</dbReference>
<dbReference type="VEuPathDB" id="GiardiaDB:SS50377_23397"/>
<evidence type="ECO:0000313" key="3">
    <source>
        <dbReference type="EMBL" id="KAH0575757.1"/>
    </source>
</evidence>
<dbReference type="RefSeq" id="XP_067766530.1">
    <property type="nucleotide sequence ID" value="XM_067907262.1"/>
</dbReference>
<organism evidence="2">
    <name type="scientific">Spironucleus salmonicida</name>
    <dbReference type="NCBI Taxonomy" id="348837"/>
    <lineage>
        <taxon>Eukaryota</taxon>
        <taxon>Metamonada</taxon>
        <taxon>Diplomonadida</taxon>
        <taxon>Hexamitidae</taxon>
        <taxon>Hexamitinae</taxon>
        <taxon>Spironucleus</taxon>
    </lineage>
</organism>
<accession>V6LSP4</accession>
<evidence type="ECO:0000256" key="1">
    <source>
        <dbReference type="SAM" id="MobiDB-lite"/>
    </source>
</evidence>
<proteinExistence type="predicted"/>
<dbReference type="Proteomes" id="UP000018208">
    <property type="component" value="Unassembled WGS sequence"/>
</dbReference>
<dbReference type="KEGG" id="ssao:94297420"/>
<protein>
    <submittedName>
        <fullName evidence="2">Uncharacterized protein</fullName>
    </submittedName>
</protein>
<reference evidence="2 3" key="1">
    <citation type="journal article" date="2014" name="PLoS Genet.">
        <title>The Genome of Spironucleus salmonicida Highlights a Fish Pathogen Adapted to Fluctuating Environments.</title>
        <authorList>
            <person name="Xu F."/>
            <person name="Jerlstrom-Hultqvist J."/>
            <person name="Einarsson E."/>
            <person name="Astvaldsson A."/>
            <person name="Svard S.G."/>
            <person name="Andersson J.O."/>
        </authorList>
    </citation>
    <scope>NUCLEOTIDE SEQUENCE</scope>
    <source>
        <strain evidence="3">ATCC 50377</strain>
    </source>
</reference>
<evidence type="ECO:0000313" key="4">
    <source>
        <dbReference type="Proteomes" id="UP000018208"/>
    </source>
</evidence>
<gene>
    <name evidence="3" type="ORF">SS50377_23397</name>
    <name evidence="2" type="ORF">SS50377_jh005</name>
</gene>
<feature type="compositionally biased region" description="Polar residues" evidence="1">
    <location>
        <begin position="84"/>
        <end position="104"/>
    </location>
</feature>
<evidence type="ECO:0000313" key="2">
    <source>
        <dbReference type="EMBL" id="EST47268.1"/>
    </source>
</evidence>
<dbReference type="EMBL" id="AUWU02000003">
    <property type="protein sequence ID" value="KAH0575757.1"/>
    <property type="molecule type" value="Genomic_DNA"/>
</dbReference>
<keyword evidence="4" id="KW-1185">Reference proteome</keyword>
<name>V6LSP4_9EUKA</name>
<dbReference type="GeneID" id="94297420"/>